<dbReference type="SUPFAM" id="SSF56801">
    <property type="entry name" value="Acetyl-CoA synthetase-like"/>
    <property type="match status" value="1"/>
</dbReference>
<evidence type="ECO:0000313" key="6">
    <source>
        <dbReference type="Proteomes" id="UP000638560"/>
    </source>
</evidence>
<dbReference type="SUPFAM" id="SSF52777">
    <property type="entry name" value="CoA-dependent acyltransferases"/>
    <property type="match status" value="2"/>
</dbReference>
<comment type="caution">
    <text evidence="5">The sequence shown here is derived from an EMBL/GenBank/DDBJ whole genome shotgun (WGS) entry which is preliminary data.</text>
</comment>
<dbReference type="Pfam" id="PF00550">
    <property type="entry name" value="PP-binding"/>
    <property type="match status" value="1"/>
</dbReference>
<feature type="non-terminal residue" evidence="5">
    <location>
        <position position="1"/>
    </location>
</feature>
<name>A0ABS0HAR5_9ACTN</name>
<feature type="domain" description="Carrier" evidence="4">
    <location>
        <begin position="189"/>
        <end position="264"/>
    </location>
</feature>
<evidence type="ECO:0000256" key="1">
    <source>
        <dbReference type="ARBA" id="ARBA00001957"/>
    </source>
</evidence>
<keyword evidence="3" id="KW-0597">Phosphoprotein</keyword>
<dbReference type="InterPro" id="IPR001242">
    <property type="entry name" value="Condensation_dom"/>
</dbReference>
<feature type="non-terminal residue" evidence="5">
    <location>
        <position position="724"/>
    </location>
</feature>
<dbReference type="InterPro" id="IPR045851">
    <property type="entry name" value="AMP-bd_C_sf"/>
</dbReference>
<dbReference type="Pfam" id="PF00501">
    <property type="entry name" value="AMP-binding"/>
    <property type="match status" value="1"/>
</dbReference>
<dbReference type="InterPro" id="IPR036736">
    <property type="entry name" value="ACP-like_sf"/>
</dbReference>
<dbReference type="Gene3D" id="3.30.300.30">
    <property type="match status" value="1"/>
</dbReference>
<evidence type="ECO:0000313" key="5">
    <source>
        <dbReference type="EMBL" id="MBF9135557.1"/>
    </source>
</evidence>
<dbReference type="Gene3D" id="2.30.38.10">
    <property type="entry name" value="Luciferase, Domain 3"/>
    <property type="match status" value="1"/>
</dbReference>
<dbReference type="PROSITE" id="PS00012">
    <property type="entry name" value="PHOSPHOPANTETHEINE"/>
    <property type="match status" value="1"/>
</dbReference>
<dbReference type="InterPro" id="IPR009081">
    <property type="entry name" value="PP-bd_ACP"/>
</dbReference>
<protein>
    <submittedName>
        <fullName evidence="5">AMP-binding protein</fullName>
    </submittedName>
</protein>
<gene>
    <name evidence="5" type="ORF">I0C86_42720</name>
</gene>
<dbReference type="InterPro" id="IPR006162">
    <property type="entry name" value="Ppantetheine_attach_site"/>
</dbReference>
<sequence>FGAPIANTRLYVLDEALAPVPVGVAGELYVAGVGLARGYVGRSGLTGERFVACPYVPGQRMYRTGDLARWAADGQLVFAGRADEQVKIRGFRIEPGEIETMLTQHPGVAQAVVLVRQDVPGDKRLVAYVVPAGDDVPAERLKTFLAGQLPEYMVPAAFVNLPSLPLTVNGKLDRRALPAPEYTAGAGRPPASVQEELLCTAFADVLGIDTVGVDDSFFELGGHSLLAVRLISRIRARLGVELSLRALFEAPTPAGLASRLADAAGGRLALRAGERPERVPLSYAQRRLWFLEQLEGPSPTYNVPIVTRLAGDVDTAAVATALRDVIGRHESLRTVFAVADGEPYQRILSVDELAWELEVVGVQPDELAGALDSATRYVFDLASEAPIKATLIDAGPGQRVLVLVTHHIAGDGWSTGVLARDLDAAYEARVRGEVPVWVPLPVQYADYALWQRELLGTESDPDSLLSAQVAYWRGMLTGAPEELALPVDHPRPAVASHRGHRVPLRVPAQVHERLVALCRAEGVTPFMVLQAGLAVLLSRMGAGPDVVIGSGVAGRTDEALDDLVGFFINTLAIRTDLTGNPQFRQVLSRVRETTLGALAHQDVPFERLVEELAPQRSLSRHPLVQVVMTLQNNERTAKRLAGAEPTQIDAVDSASVKSDLDLMIGETFDEQGRPAGLRGVVTGAADLFEPESVSALVRRWVQVLDAVTTDPNVRVHAVDVLDTG</sequence>
<accession>A0ABS0HAR5</accession>
<dbReference type="InterPro" id="IPR023213">
    <property type="entry name" value="CAT-like_dom_sf"/>
</dbReference>
<proteinExistence type="predicted"/>
<dbReference type="InterPro" id="IPR000873">
    <property type="entry name" value="AMP-dep_synth/lig_dom"/>
</dbReference>
<dbReference type="Gene3D" id="1.10.1200.10">
    <property type="entry name" value="ACP-like"/>
    <property type="match status" value="1"/>
</dbReference>
<dbReference type="SUPFAM" id="SSF47336">
    <property type="entry name" value="ACP-like"/>
    <property type="match status" value="1"/>
</dbReference>
<dbReference type="PANTHER" id="PTHR45527:SF1">
    <property type="entry name" value="FATTY ACID SYNTHASE"/>
    <property type="match status" value="1"/>
</dbReference>
<keyword evidence="2" id="KW-0596">Phosphopantetheine</keyword>
<reference evidence="5 6" key="1">
    <citation type="submission" date="2020-11" db="EMBL/GenBank/DDBJ databases">
        <title>A novel isolate from a Black sea contaminated sediment with potential to produce alkanes: Plantactinospora alkalitolerans sp. nov.</title>
        <authorList>
            <person name="Carro L."/>
            <person name="Veyisoglu A."/>
            <person name="Guven K."/>
            <person name="Schumann P."/>
            <person name="Klenk H.-P."/>
            <person name="Sahin N."/>
        </authorList>
    </citation>
    <scope>NUCLEOTIDE SEQUENCE [LARGE SCALE GENOMIC DNA]</scope>
    <source>
        <strain evidence="5 6">S1510</strain>
    </source>
</reference>
<comment type="cofactor">
    <cofactor evidence="1">
        <name>pantetheine 4'-phosphate</name>
        <dbReference type="ChEBI" id="CHEBI:47942"/>
    </cofactor>
</comment>
<dbReference type="InterPro" id="IPR020806">
    <property type="entry name" value="PKS_PP-bd"/>
</dbReference>
<dbReference type="PROSITE" id="PS50075">
    <property type="entry name" value="CARRIER"/>
    <property type="match status" value="1"/>
</dbReference>
<dbReference type="PANTHER" id="PTHR45527">
    <property type="entry name" value="NONRIBOSOMAL PEPTIDE SYNTHETASE"/>
    <property type="match status" value="1"/>
</dbReference>
<dbReference type="EMBL" id="JADPUN010000440">
    <property type="protein sequence ID" value="MBF9135557.1"/>
    <property type="molecule type" value="Genomic_DNA"/>
</dbReference>
<dbReference type="Gene3D" id="3.30.559.30">
    <property type="entry name" value="Nonribosomal peptide synthetase, condensation domain"/>
    <property type="match status" value="1"/>
</dbReference>
<dbReference type="Proteomes" id="UP000638560">
    <property type="component" value="Unassembled WGS sequence"/>
</dbReference>
<evidence type="ECO:0000256" key="3">
    <source>
        <dbReference type="ARBA" id="ARBA00022553"/>
    </source>
</evidence>
<dbReference type="Pfam" id="PF13193">
    <property type="entry name" value="AMP-binding_C"/>
    <property type="match status" value="1"/>
</dbReference>
<organism evidence="5 6">
    <name type="scientific">Plantactinospora alkalitolerans</name>
    <dbReference type="NCBI Taxonomy" id="2789879"/>
    <lineage>
        <taxon>Bacteria</taxon>
        <taxon>Bacillati</taxon>
        <taxon>Actinomycetota</taxon>
        <taxon>Actinomycetes</taxon>
        <taxon>Micromonosporales</taxon>
        <taxon>Micromonosporaceae</taxon>
        <taxon>Plantactinospora</taxon>
    </lineage>
</organism>
<dbReference type="Pfam" id="PF00668">
    <property type="entry name" value="Condensation"/>
    <property type="match status" value="1"/>
</dbReference>
<dbReference type="Gene3D" id="3.30.559.10">
    <property type="entry name" value="Chloramphenicol acetyltransferase-like domain"/>
    <property type="match status" value="1"/>
</dbReference>
<evidence type="ECO:0000259" key="4">
    <source>
        <dbReference type="PROSITE" id="PS50075"/>
    </source>
</evidence>
<dbReference type="CDD" id="cd19540">
    <property type="entry name" value="LCL_NRPS-like"/>
    <property type="match status" value="1"/>
</dbReference>
<keyword evidence="6" id="KW-1185">Reference proteome</keyword>
<evidence type="ECO:0000256" key="2">
    <source>
        <dbReference type="ARBA" id="ARBA00022450"/>
    </source>
</evidence>
<dbReference type="SMART" id="SM00823">
    <property type="entry name" value="PKS_PP"/>
    <property type="match status" value="1"/>
</dbReference>
<dbReference type="InterPro" id="IPR025110">
    <property type="entry name" value="AMP-bd_C"/>
</dbReference>